<organism evidence="5 6">
    <name type="scientific">Belnapia arida</name>
    <dbReference type="NCBI Taxonomy" id="2804533"/>
    <lineage>
        <taxon>Bacteria</taxon>
        <taxon>Pseudomonadati</taxon>
        <taxon>Pseudomonadota</taxon>
        <taxon>Alphaproteobacteria</taxon>
        <taxon>Acetobacterales</taxon>
        <taxon>Roseomonadaceae</taxon>
        <taxon>Belnapia</taxon>
    </lineage>
</organism>
<sequence>MAALSGLRATRRTIALAAAGTLAGAALGRKALAAKLTESAPKPLPEFSFTDAEGKPHTVADFAGKGLLINLWATWCPPCVAEMPALDRAQAALAAESIVILALSSDRGGRAMVEPFYRDKGIRQLGLWLDPRGAASRALGARGLPTTLVIDREGRERARAEGDQPWDSPEMLAAIRRLVGPPRSAPDQERT</sequence>
<proteinExistence type="predicted"/>
<comment type="caution">
    <text evidence="5">The sequence shown here is derived from an EMBL/GenBank/DDBJ whole genome shotgun (WGS) entry which is preliminary data.</text>
</comment>
<dbReference type="Gene3D" id="3.40.30.10">
    <property type="entry name" value="Glutaredoxin"/>
    <property type="match status" value="1"/>
</dbReference>
<comment type="subcellular location">
    <subcellularLocation>
        <location evidence="1">Cell envelope</location>
    </subcellularLocation>
</comment>
<dbReference type="SUPFAM" id="SSF52833">
    <property type="entry name" value="Thioredoxin-like"/>
    <property type="match status" value="1"/>
</dbReference>
<dbReference type="InterPro" id="IPR013766">
    <property type="entry name" value="Thioredoxin_domain"/>
</dbReference>
<evidence type="ECO:0000256" key="2">
    <source>
        <dbReference type="ARBA" id="ARBA00022748"/>
    </source>
</evidence>
<keyword evidence="2" id="KW-0201">Cytochrome c-type biogenesis</keyword>
<dbReference type="RefSeq" id="WP_202834648.1">
    <property type="nucleotide sequence ID" value="NZ_JAETWB010000026.1"/>
</dbReference>
<dbReference type="PROSITE" id="PS51352">
    <property type="entry name" value="THIOREDOXIN_2"/>
    <property type="match status" value="1"/>
</dbReference>
<name>A0ABS1UBV8_9PROT</name>
<evidence type="ECO:0000313" key="5">
    <source>
        <dbReference type="EMBL" id="MBL6081429.1"/>
    </source>
</evidence>
<accession>A0ABS1UBV8</accession>
<dbReference type="PROSITE" id="PS00194">
    <property type="entry name" value="THIOREDOXIN_1"/>
    <property type="match status" value="1"/>
</dbReference>
<evidence type="ECO:0000256" key="3">
    <source>
        <dbReference type="ARBA" id="ARBA00023284"/>
    </source>
</evidence>
<dbReference type="Proteomes" id="UP000660885">
    <property type="component" value="Unassembled WGS sequence"/>
</dbReference>
<dbReference type="InterPro" id="IPR017937">
    <property type="entry name" value="Thioredoxin_CS"/>
</dbReference>
<dbReference type="EMBL" id="JAETWB010000026">
    <property type="protein sequence ID" value="MBL6081429.1"/>
    <property type="molecule type" value="Genomic_DNA"/>
</dbReference>
<dbReference type="InterPro" id="IPR036249">
    <property type="entry name" value="Thioredoxin-like_sf"/>
</dbReference>
<evidence type="ECO:0000313" key="6">
    <source>
        <dbReference type="Proteomes" id="UP000660885"/>
    </source>
</evidence>
<keyword evidence="3" id="KW-0676">Redox-active center</keyword>
<gene>
    <name evidence="5" type="ORF">JMJ56_25890</name>
</gene>
<evidence type="ECO:0000259" key="4">
    <source>
        <dbReference type="PROSITE" id="PS51352"/>
    </source>
</evidence>
<dbReference type="InterPro" id="IPR013740">
    <property type="entry name" value="Redoxin"/>
</dbReference>
<keyword evidence="6" id="KW-1185">Reference proteome</keyword>
<dbReference type="CDD" id="cd02966">
    <property type="entry name" value="TlpA_like_family"/>
    <property type="match status" value="1"/>
</dbReference>
<dbReference type="InterPro" id="IPR050553">
    <property type="entry name" value="Thioredoxin_ResA/DsbE_sf"/>
</dbReference>
<reference evidence="5 6" key="1">
    <citation type="submission" date="2021-01" db="EMBL/GenBank/DDBJ databases">
        <title>Belnapia mucosa sp. nov. and Belnapia arida sp. nov., isolated from the Tabernas Desert (Almeria, Spain).</title>
        <authorList>
            <person name="Molina-Menor E."/>
            <person name="Vidal-Verdu A."/>
            <person name="Calonge A."/>
            <person name="Satari L."/>
            <person name="Pereto J."/>
            <person name="Porcar M."/>
        </authorList>
    </citation>
    <scope>NUCLEOTIDE SEQUENCE [LARGE SCALE GENOMIC DNA]</scope>
    <source>
        <strain evidence="5 6">T18</strain>
    </source>
</reference>
<evidence type="ECO:0000256" key="1">
    <source>
        <dbReference type="ARBA" id="ARBA00004196"/>
    </source>
</evidence>
<protein>
    <submittedName>
        <fullName evidence="5">TlpA family protein disulfide reductase</fullName>
    </submittedName>
</protein>
<dbReference type="PANTHER" id="PTHR42852">
    <property type="entry name" value="THIOL:DISULFIDE INTERCHANGE PROTEIN DSBE"/>
    <property type="match status" value="1"/>
</dbReference>
<dbReference type="PANTHER" id="PTHR42852:SF13">
    <property type="entry name" value="PROTEIN DIPZ"/>
    <property type="match status" value="1"/>
</dbReference>
<feature type="domain" description="Thioredoxin" evidence="4">
    <location>
        <begin position="38"/>
        <end position="180"/>
    </location>
</feature>
<dbReference type="Pfam" id="PF08534">
    <property type="entry name" value="Redoxin"/>
    <property type="match status" value="1"/>
</dbReference>